<keyword evidence="2" id="KW-0614">Plasmid</keyword>
<evidence type="ECO:0000259" key="1">
    <source>
        <dbReference type="Pfam" id="PF09176"/>
    </source>
</evidence>
<keyword evidence="3" id="KW-1185">Reference proteome</keyword>
<dbReference type="InterPro" id="IPR015259">
    <property type="entry name" value="Methyl-teptahyd_DH_N"/>
</dbReference>
<dbReference type="Gene3D" id="3.40.50.720">
    <property type="entry name" value="NAD(P)-binding Rossmann-like Domain"/>
    <property type="match status" value="1"/>
</dbReference>
<dbReference type="Proteomes" id="UP000249605">
    <property type="component" value="Plasmid unnamed7"/>
</dbReference>
<dbReference type="InterPro" id="IPR046346">
    <property type="entry name" value="Aminoacid_DH-like_N_sf"/>
</dbReference>
<evidence type="ECO:0000313" key="2">
    <source>
        <dbReference type="EMBL" id="AWU96044.1"/>
    </source>
</evidence>
<dbReference type="AlphaFoldDB" id="A0A2U9S961"/>
<feature type="domain" description="Methylene-tetrahydromethanopterin dehydrogenase N-terminal" evidence="1">
    <location>
        <begin position="18"/>
        <end position="98"/>
    </location>
</feature>
<dbReference type="OrthoDB" id="7929761at2"/>
<dbReference type="EMBL" id="CP029831">
    <property type="protein sequence ID" value="AWU96044.1"/>
    <property type="molecule type" value="Genomic_DNA"/>
</dbReference>
<dbReference type="Gene3D" id="3.40.50.10280">
    <property type="entry name" value="Methylene-tetrahydromethanopterin dehydrogenase, N-terminal domain"/>
    <property type="match status" value="1"/>
</dbReference>
<protein>
    <submittedName>
        <fullName evidence="2">Methylenetetrahydromethanopterin dehydrogenase</fullName>
    </submittedName>
</protein>
<evidence type="ECO:0000313" key="3">
    <source>
        <dbReference type="Proteomes" id="UP000249605"/>
    </source>
</evidence>
<organism evidence="2 3">
    <name type="scientific">Azospirillum ramasamyi</name>
    <dbReference type="NCBI Taxonomy" id="682998"/>
    <lineage>
        <taxon>Bacteria</taxon>
        <taxon>Pseudomonadati</taxon>
        <taxon>Pseudomonadota</taxon>
        <taxon>Alphaproteobacteria</taxon>
        <taxon>Rhodospirillales</taxon>
        <taxon>Azospirillaceae</taxon>
        <taxon>Azospirillum</taxon>
    </lineage>
</organism>
<proteinExistence type="predicted"/>
<dbReference type="RefSeq" id="WP_111068792.1">
    <property type="nucleotide sequence ID" value="NZ_CP029831.1"/>
</dbReference>
<dbReference type="InterPro" id="IPR037089">
    <property type="entry name" value="Methyl-teptahyd_DH_N_sf"/>
</dbReference>
<dbReference type="GO" id="GO:0016491">
    <property type="term" value="F:oxidoreductase activity"/>
    <property type="evidence" value="ECO:0007669"/>
    <property type="project" value="UniProtKB-ARBA"/>
</dbReference>
<name>A0A2U9S961_9PROT</name>
<dbReference type="Pfam" id="PF09176">
    <property type="entry name" value="Mpt_N"/>
    <property type="match status" value="1"/>
</dbReference>
<reference evidence="2 3" key="1">
    <citation type="submission" date="2018-06" db="EMBL/GenBank/DDBJ databases">
        <title>Complete genome sequencing of Azospirillum sp. M2T2B2.</title>
        <authorList>
            <person name="Heo J."/>
            <person name="Kim S.-J."/>
            <person name="Kwon S.-W."/>
            <person name="Anandham R."/>
        </authorList>
    </citation>
    <scope>NUCLEOTIDE SEQUENCE [LARGE SCALE GENOMIC DNA]</scope>
    <source>
        <strain evidence="2 3">M2T2B2</strain>
        <plasmid evidence="2 3">unnamed7</plasmid>
    </source>
</reference>
<geneLocation type="plasmid" evidence="2 3">
    <name>unnamed7</name>
</geneLocation>
<dbReference type="SUPFAM" id="SSF53223">
    <property type="entry name" value="Aminoacid dehydrogenase-like, N-terminal domain"/>
    <property type="match status" value="1"/>
</dbReference>
<accession>A0A2U9S961</accession>
<dbReference type="KEGG" id="azm:DM194_17085"/>
<gene>
    <name evidence="2" type="ORF">DM194_17085</name>
</gene>
<sequence length="306" mass="31076">MSAPYVLHMITPLANVSPFDVNMAVDAGIDTVVPYTGIETAQIEALTQDAMFSRDPRNAARTGLFIGGRDAAMALDMLDKARKAMFPPFRISVFADPSGAFTTAAAMVAVVERALRRAGQEGLAGLDVQVYGATGVVGGIAGLIAAQAGGNVTLVSHRGVSAVQGKAEEFGRRYGVTLSCADTAGGGKAALLERAEVVLACGKAGITVLTAGDLRGAKRLRVAADINAVPPAGVEGIGVQDDGVALPDTSGPNGSGAVGIGALAIGNVKFKVQHHLLDRMQTGGTAVAFDFQDAMDAARTIAGKAS</sequence>